<protein>
    <recommendedName>
        <fullName evidence="4">Endonuclease/exonuclease/phosphatase domain-containing protein</fullName>
    </recommendedName>
</protein>
<accession>A0A9N9XFP4</accession>
<name>A0A9N9XFP4_DIABA</name>
<dbReference type="AlphaFoldDB" id="A0A9N9XFP4"/>
<dbReference type="InterPro" id="IPR036691">
    <property type="entry name" value="Endo/exonu/phosph_ase_sf"/>
</dbReference>
<feature type="coiled-coil region" evidence="1">
    <location>
        <begin position="217"/>
        <end position="266"/>
    </location>
</feature>
<gene>
    <name evidence="2" type="ORF">DIABBA_LOCUS10468</name>
</gene>
<dbReference type="PANTHER" id="PTHR19446">
    <property type="entry name" value="REVERSE TRANSCRIPTASES"/>
    <property type="match status" value="1"/>
</dbReference>
<dbReference type="SUPFAM" id="SSF56219">
    <property type="entry name" value="DNase I-like"/>
    <property type="match status" value="1"/>
</dbReference>
<sequence length="434" mass="50849">MKMTKKHEVTMVMGDFNAKVGRGKVNEIVGNFGLGERNDRGDRLICFCQEYNLLLSNTLFKLPKRRLYTWKSPADLLDNIIRNQIDYIAVSTRYKNMIKSSKTYPGADVPTDHNLLVCRMVMRVKWLEKRSNLNTIDVKKLTNPETEIKVREQLGKKIKDINENTADIIERWDKSREAIQTTCATLLKRDRRKNKEWMSDEIVDKMDERRKFKNKNAEKYQQIHKTIRTKIRQAKEKWFSNECREIEQYERKYDSYNMRKKKKSLTNNRKFNKSPNSIKDSDGNLISELSKILKTWKSYIQKLFASDRTDDHLYGEGETGPSILKSEIEDATAALKNNKSAGPDNVHCEILKILCKSDKQFLDNLVVLFNNIYNSGKIPENLLQSTFITIPKKPNAQICDDYRLISLINHVTKAFTKIIHRRIYDKCESNIDRS</sequence>
<evidence type="ECO:0000313" key="3">
    <source>
        <dbReference type="Proteomes" id="UP001153709"/>
    </source>
</evidence>
<evidence type="ECO:0000256" key="1">
    <source>
        <dbReference type="SAM" id="Coils"/>
    </source>
</evidence>
<evidence type="ECO:0000313" key="2">
    <source>
        <dbReference type="EMBL" id="CAG9837494.1"/>
    </source>
</evidence>
<dbReference type="OrthoDB" id="6769313at2759"/>
<dbReference type="Proteomes" id="UP001153709">
    <property type="component" value="Chromosome 7"/>
</dbReference>
<evidence type="ECO:0008006" key="4">
    <source>
        <dbReference type="Google" id="ProtNLM"/>
    </source>
</evidence>
<reference evidence="2" key="1">
    <citation type="submission" date="2022-01" db="EMBL/GenBank/DDBJ databases">
        <authorList>
            <person name="King R."/>
        </authorList>
    </citation>
    <scope>NUCLEOTIDE SEQUENCE</scope>
</reference>
<keyword evidence="1" id="KW-0175">Coiled coil</keyword>
<dbReference type="EMBL" id="OU898282">
    <property type="protein sequence ID" value="CAG9837494.1"/>
    <property type="molecule type" value="Genomic_DNA"/>
</dbReference>
<proteinExistence type="predicted"/>
<keyword evidence="3" id="KW-1185">Reference proteome</keyword>
<dbReference type="Gene3D" id="3.60.10.10">
    <property type="entry name" value="Endonuclease/exonuclease/phosphatase"/>
    <property type="match status" value="1"/>
</dbReference>
<organism evidence="2 3">
    <name type="scientific">Diabrotica balteata</name>
    <name type="common">Banded cucumber beetle</name>
    <dbReference type="NCBI Taxonomy" id="107213"/>
    <lineage>
        <taxon>Eukaryota</taxon>
        <taxon>Metazoa</taxon>
        <taxon>Ecdysozoa</taxon>
        <taxon>Arthropoda</taxon>
        <taxon>Hexapoda</taxon>
        <taxon>Insecta</taxon>
        <taxon>Pterygota</taxon>
        <taxon>Neoptera</taxon>
        <taxon>Endopterygota</taxon>
        <taxon>Coleoptera</taxon>
        <taxon>Polyphaga</taxon>
        <taxon>Cucujiformia</taxon>
        <taxon>Chrysomeloidea</taxon>
        <taxon>Chrysomelidae</taxon>
        <taxon>Galerucinae</taxon>
        <taxon>Diabroticina</taxon>
        <taxon>Diabroticites</taxon>
        <taxon>Diabrotica</taxon>
    </lineage>
</organism>